<dbReference type="GO" id="GO:0004497">
    <property type="term" value="F:monooxygenase activity"/>
    <property type="evidence" value="ECO:0007669"/>
    <property type="project" value="UniProtKB-KW"/>
</dbReference>
<dbReference type="GO" id="GO:0016705">
    <property type="term" value="F:oxidoreductase activity, acting on paired donors, with incorporation or reduction of molecular oxygen"/>
    <property type="evidence" value="ECO:0007669"/>
    <property type="project" value="InterPro"/>
</dbReference>
<dbReference type="CDD" id="cd11065">
    <property type="entry name" value="CYP64-like"/>
    <property type="match status" value="1"/>
</dbReference>
<keyword evidence="10" id="KW-0732">Signal</keyword>
<evidence type="ECO:0000256" key="8">
    <source>
        <dbReference type="ARBA" id="ARBA00023033"/>
    </source>
</evidence>
<dbReference type="GO" id="GO:0005506">
    <property type="term" value="F:iron ion binding"/>
    <property type="evidence" value="ECO:0007669"/>
    <property type="project" value="InterPro"/>
</dbReference>
<evidence type="ECO:0000313" key="11">
    <source>
        <dbReference type="EMBL" id="KAJ7634757.1"/>
    </source>
</evidence>
<dbReference type="PRINTS" id="PR00385">
    <property type="entry name" value="P450"/>
</dbReference>
<evidence type="ECO:0000256" key="3">
    <source>
        <dbReference type="ARBA" id="ARBA00010617"/>
    </source>
</evidence>
<comment type="cofactor">
    <cofactor evidence="1 9">
        <name>heme</name>
        <dbReference type="ChEBI" id="CHEBI:30413"/>
    </cofactor>
</comment>
<keyword evidence="6" id="KW-0560">Oxidoreductase</keyword>
<dbReference type="PRINTS" id="PR00463">
    <property type="entry name" value="EP450I"/>
</dbReference>
<dbReference type="Gene3D" id="1.10.630.10">
    <property type="entry name" value="Cytochrome P450"/>
    <property type="match status" value="1"/>
</dbReference>
<feature type="binding site" description="axial binding residue" evidence="9">
    <location>
        <position position="434"/>
    </location>
    <ligand>
        <name>heme</name>
        <dbReference type="ChEBI" id="CHEBI:30413"/>
    </ligand>
    <ligandPart>
        <name>Fe</name>
        <dbReference type="ChEBI" id="CHEBI:18248"/>
    </ligandPart>
</feature>
<evidence type="ECO:0000313" key="12">
    <source>
        <dbReference type="Proteomes" id="UP001221142"/>
    </source>
</evidence>
<reference evidence="11" key="1">
    <citation type="submission" date="2023-03" db="EMBL/GenBank/DDBJ databases">
        <title>Massive genome expansion in bonnet fungi (Mycena s.s.) driven by repeated elements and novel gene families across ecological guilds.</title>
        <authorList>
            <consortium name="Lawrence Berkeley National Laboratory"/>
            <person name="Harder C.B."/>
            <person name="Miyauchi S."/>
            <person name="Viragh M."/>
            <person name="Kuo A."/>
            <person name="Thoen E."/>
            <person name="Andreopoulos B."/>
            <person name="Lu D."/>
            <person name="Skrede I."/>
            <person name="Drula E."/>
            <person name="Henrissat B."/>
            <person name="Morin E."/>
            <person name="Kohler A."/>
            <person name="Barry K."/>
            <person name="LaButti K."/>
            <person name="Morin E."/>
            <person name="Salamov A."/>
            <person name="Lipzen A."/>
            <person name="Mereny Z."/>
            <person name="Hegedus B."/>
            <person name="Baldrian P."/>
            <person name="Stursova M."/>
            <person name="Weitz H."/>
            <person name="Taylor A."/>
            <person name="Grigoriev I.V."/>
            <person name="Nagy L.G."/>
            <person name="Martin F."/>
            <person name="Kauserud H."/>
        </authorList>
    </citation>
    <scope>NUCLEOTIDE SEQUENCE</scope>
    <source>
        <strain evidence="11">9284</strain>
    </source>
</reference>
<feature type="chain" id="PRO_5042083655" evidence="10">
    <location>
        <begin position="17"/>
        <end position="503"/>
    </location>
</feature>
<comment type="caution">
    <text evidence="11">The sequence shown here is derived from an EMBL/GenBank/DDBJ whole genome shotgun (WGS) entry which is preliminary data.</text>
</comment>
<organism evidence="11 12">
    <name type="scientific">Roridomyces roridus</name>
    <dbReference type="NCBI Taxonomy" id="1738132"/>
    <lineage>
        <taxon>Eukaryota</taxon>
        <taxon>Fungi</taxon>
        <taxon>Dikarya</taxon>
        <taxon>Basidiomycota</taxon>
        <taxon>Agaricomycotina</taxon>
        <taxon>Agaricomycetes</taxon>
        <taxon>Agaricomycetidae</taxon>
        <taxon>Agaricales</taxon>
        <taxon>Marasmiineae</taxon>
        <taxon>Mycenaceae</taxon>
        <taxon>Roridomyces</taxon>
    </lineage>
</organism>
<keyword evidence="5 9" id="KW-0479">Metal-binding</keyword>
<keyword evidence="4 9" id="KW-0349">Heme</keyword>
<keyword evidence="7 9" id="KW-0408">Iron</keyword>
<gene>
    <name evidence="11" type="ORF">FB45DRAFT_909768</name>
</gene>
<evidence type="ECO:0000256" key="10">
    <source>
        <dbReference type="SAM" id="SignalP"/>
    </source>
</evidence>
<feature type="signal peptide" evidence="10">
    <location>
        <begin position="1"/>
        <end position="16"/>
    </location>
</feature>
<dbReference type="Pfam" id="PF00067">
    <property type="entry name" value="p450"/>
    <property type="match status" value="1"/>
</dbReference>
<comment type="similarity">
    <text evidence="3">Belongs to the cytochrome P450 family.</text>
</comment>
<dbReference type="EMBL" id="JARKIF010000007">
    <property type="protein sequence ID" value="KAJ7634757.1"/>
    <property type="molecule type" value="Genomic_DNA"/>
</dbReference>
<evidence type="ECO:0000256" key="6">
    <source>
        <dbReference type="ARBA" id="ARBA00023002"/>
    </source>
</evidence>
<dbReference type="InterPro" id="IPR050364">
    <property type="entry name" value="Cytochrome_P450_fung"/>
</dbReference>
<evidence type="ECO:0000256" key="7">
    <source>
        <dbReference type="ARBA" id="ARBA00023004"/>
    </source>
</evidence>
<accession>A0AAD7BZ88</accession>
<evidence type="ECO:0000256" key="9">
    <source>
        <dbReference type="PIRSR" id="PIRSR602401-1"/>
    </source>
</evidence>
<dbReference type="AlphaFoldDB" id="A0AAD7BZ88"/>
<dbReference type="InterPro" id="IPR036396">
    <property type="entry name" value="Cyt_P450_sf"/>
</dbReference>
<dbReference type="Proteomes" id="UP001221142">
    <property type="component" value="Unassembled WGS sequence"/>
</dbReference>
<dbReference type="InterPro" id="IPR002401">
    <property type="entry name" value="Cyt_P450_E_grp-I"/>
</dbReference>
<evidence type="ECO:0000256" key="1">
    <source>
        <dbReference type="ARBA" id="ARBA00001971"/>
    </source>
</evidence>
<evidence type="ECO:0000256" key="4">
    <source>
        <dbReference type="ARBA" id="ARBA00022617"/>
    </source>
</evidence>
<dbReference type="PANTHER" id="PTHR46300:SF7">
    <property type="entry name" value="P450, PUTATIVE (EUROFUNG)-RELATED"/>
    <property type="match status" value="1"/>
</dbReference>
<evidence type="ECO:0000256" key="5">
    <source>
        <dbReference type="ARBA" id="ARBA00022723"/>
    </source>
</evidence>
<keyword evidence="12" id="KW-1185">Reference proteome</keyword>
<protein>
    <submittedName>
        <fullName evidence="11">Cytochrome P450</fullName>
    </submittedName>
</protein>
<dbReference type="SUPFAM" id="SSF48264">
    <property type="entry name" value="Cytochrome P450"/>
    <property type="match status" value="1"/>
</dbReference>
<evidence type="ECO:0000256" key="2">
    <source>
        <dbReference type="ARBA" id="ARBA00005179"/>
    </source>
</evidence>
<comment type="pathway">
    <text evidence="2">Secondary metabolite biosynthesis.</text>
</comment>
<sequence>MTSSLSLDLAAIGAAALCLVYMRRDTRPVPPGPRPLPLVGNLLDLPKHEQWLVYQEWSRRYGSDVVHMNVLGTDIVVVNSAQAAAALLGQKSAIYSDRPRMPMLGELVGLGWHFGFMPHGDNWRAHRKLFAQESGASAIQGYNEQETKWIKTFLKNLRDDPKEFLMHIQHMASGLALETTFGLQVQPSGQPDPFIAATKQAVEALTETGLFGTYFVDFLPALKYIPSWFPYATFRRQAKEWRKSSDIAAHVPYELLKKNIATNDYVPSIGSKILSAGVEEEETVVRQTTAAMFANGSAAVVSALSTFILAMRLYPEVQAKAQKEIDQVVSGRLPDTSDEANLPYITAIVREVGRWQPVVPLAFPHMLSADDTYEGYHLKAGSIVFPNAWAILHDPNVYPEPHIFRPERFLTTDGTLNPDVKDPDAVWGFGRRACPGRKMGHSTLFGAIAAMLATFDVKPAFDENGKIIVPSGEYGAGMLRYPKAFECRIETRSVDAMALISAD</sequence>
<dbReference type="PANTHER" id="PTHR46300">
    <property type="entry name" value="P450, PUTATIVE (EUROFUNG)-RELATED-RELATED"/>
    <property type="match status" value="1"/>
</dbReference>
<dbReference type="GO" id="GO:0020037">
    <property type="term" value="F:heme binding"/>
    <property type="evidence" value="ECO:0007669"/>
    <property type="project" value="InterPro"/>
</dbReference>
<dbReference type="InterPro" id="IPR001128">
    <property type="entry name" value="Cyt_P450"/>
</dbReference>
<proteinExistence type="inferred from homology"/>
<keyword evidence="8" id="KW-0503">Monooxygenase</keyword>
<name>A0AAD7BZ88_9AGAR</name>